<dbReference type="AlphaFoldDB" id="L8Y0I7"/>
<evidence type="ECO:0000313" key="2">
    <source>
        <dbReference type="Proteomes" id="UP000011617"/>
    </source>
</evidence>
<dbReference type="EMBL" id="AOBV01000004">
    <property type="protein sequence ID" value="ELV08579.1"/>
    <property type="molecule type" value="Genomic_DNA"/>
</dbReference>
<organism evidence="1 2">
    <name type="scientific">Wohlfahrtiimonas chitiniclastica SH04</name>
    <dbReference type="NCBI Taxonomy" id="1261130"/>
    <lineage>
        <taxon>Bacteria</taxon>
        <taxon>Pseudomonadati</taxon>
        <taxon>Pseudomonadota</taxon>
        <taxon>Gammaproteobacteria</taxon>
        <taxon>Cardiobacteriales</taxon>
        <taxon>Ignatzschineriaceae</taxon>
        <taxon>Wohlfahrtiimonas</taxon>
    </lineage>
</organism>
<comment type="caution">
    <text evidence="1">The sequence shown here is derived from an EMBL/GenBank/DDBJ whole genome shotgun (WGS) entry which is preliminary data.</text>
</comment>
<evidence type="ECO:0000313" key="1">
    <source>
        <dbReference type="EMBL" id="ELV08579.1"/>
    </source>
</evidence>
<dbReference type="Proteomes" id="UP000011617">
    <property type="component" value="Unassembled WGS sequence"/>
</dbReference>
<sequence length="42" mass="4611">MGAFLDSTGMLKFEVHVEKVESLVKTRQSVIIANDNNYALAA</sequence>
<reference evidence="1 2" key="1">
    <citation type="journal article" date="2013" name="Genome Announc.">
        <title>Complete Genome Sequence of Wohlfahrtiimonas chitiniclastica Strain SH04, Isolated from Chrysomya megacephala Collected from Pudong International Airport in China.</title>
        <authorList>
            <person name="Cao X.M."/>
            <person name="Chen T."/>
            <person name="Xu L.Z."/>
            <person name="Yao L.S."/>
            <person name="Qi J."/>
            <person name="Zhang X.L."/>
            <person name="Yan Q.L."/>
            <person name="Deng Y.H."/>
            <person name="Guo T.Y."/>
            <person name="Wang J."/>
            <person name="Hu K.X."/>
            <person name="Xu B.L."/>
        </authorList>
    </citation>
    <scope>NUCLEOTIDE SEQUENCE [LARGE SCALE GENOMIC DNA]</scope>
    <source>
        <strain evidence="1 2">SH04</strain>
    </source>
</reference>
<keyword evidence="2" id="KW-1185">Reference proteome</keyword>
<protein>
    <submittedName>
        <fullName evidence="1">Uncharacterized protein</fullName>
    </submittedName>
</protein>
<accession>L8Y0I7</accession>
<dbReference type="HOGENOM" id="CLU_3259797_0_0_6"/>
<name>L8Y0I7_9GAMM</name>
<proteinExistence type="predicted"/>
<gene>
    <name evidence="1" type="ORF">F387_01177</name>
</gene>